<dbReference type="Gene3D" id="3.40.50.300">
    <property type="entry name" value="P-loop containing nucleotide triphosphate hydrolases"/>
    <property type="match status" value="1"/>
</dbReference>
<dbReference type="InterPro" id="IPR050093">
    <property type="entry name" value="ABC_SmlMolc_Importer"/>
</dbReference>
<evidence type="ECO:0000313" key="5">
    <source>
        <dbReference type="EMBL" id="MEA5429435.1"/>
    </source>
</evidence>
<proteinExistence type="predicted"/>
<dbReference type="InterPro" id="IPR017871">
    <property type="entry name" value="ABC_transporter-like_CS"/>
</dbReference>
<dbReference type="InterPro" id="IPR003439">
    <property type="entry name" value="ABC_transporter-like_ATP-bd"/>
</dbReference>
<evidence type="ECO:0000256" key="1">
    <source>
        <dbReference type="ARBA" id="ARBA00022448"/>
    </source>
</evidence>
<protein>
    <submittedName>
        <fullName evidence="5">ATP-binding cassette domain-containing protein</fullName>
    </submittedName>
</protein>
<accession>A0ABU5SQ96</accession>
<comment type="caution">
    <text evidence="5">The sequence shown here is derived from an EMBL/GenBank/DDBJ whole genome shotgun (WGS) entry which is preliminary data.</text>
</comment>
<dbReference type="InterPro" id="IPR003593">
    <property type="entry name" value="AAA+_ATPase"/>
</dbReference>
<dbReference type="RefSeq" id="WP_323689547.1">
    <property type="nucleotide sequence ID" value="NZ_JAYGIM010000021.1"/>
</dbReference>
<reference evidence="5 6" key="1">
    <citation type="submission" date="2023-12" db="EMBL/GenBank/DDBJ databases">
        <title>Novel species of the genus Arcicella isolated from rivers.</title>
        <authorList>
            <person name="Lu H."/>
        </authorList>
    </citation>
    <scope>NUCLEOTIDE SEQUENCE [LARGE SCALE GENOMIC DNA]</scope>
    <source>
        <strain evidence="5 6">DC25W</strain>
    </source>
</reference>
<keyword evidence="6" id="KW-1185">Reference proteome</keyword>
<evidence type="ECO:0000259" key="4">
    <source>
        <dbReference type="PROSITE" id="PS50893"/>
    </source>
</evidence>
<keyword evidence="2" id="KW-0547">Nucleotide-binding</keyword>
<evidence type="ECO:0000256" key="3">
    <source>
        <dbReference type="ARBA" id="ARBA00022840"/>
    </source>
</evidence>
<dbReference type="PANTHER" id="PTHR42781:SF4">
    <property type="entry name" value="SPERMIDINE_PUTRESCINE IMPORT ATP-BINDING PROTEIN POTA"/>
    <property type="match status" value="1"/>
</dbReference>
<dbReference type="PANTHER" id="PTHR42781">
    <property type="entry name" value="SPERMIDINE/PUTRESCINE IMPORT ATP-BINDING PROTEIN POTA"/>
    <property type="match status" value="1"/>
</dbReference>
<keyword evidence="1" id="KW-0813">Transport</keyword>
<feature type="domain" description="ABC transporter" evidence="4">
    <location>
        <begin position="8"/>
        <end position="239"/>
    </location>
</feature>
<dbReference type="SMART" id="SM00382">
    <property type="entry name" value="AAA"/>
    <property type="match status" value="1"/>
</dbReference>
<keyword evidence="3 5" id="KW-0067">ATP-binding</keyword>
<dbReference type="Pfam" id="PF00005">
    <property type="entry name" value="ABC_tran"/>
    <property type="match status" value="1"/>
</dbReference>
<dbReference type="PROSITE" id="PS50893">
    <property type="entry name" value="ABC_TRANSPORTER_2"/>
    <property type="match status" value="1"/>
</dbReference>
<dbReference type="GO" id="GO:0005524">
    <property type="term" value="F:ATP binding"/>
    <property type="evidence" value="ECO:0007669"/>
    <property type="project" value="UniProtKB-KW"/>
</dbReference>
<evidence type="ECO:0000256" key="2">
    <source>
        <dbReference type="ARBA" id="ARBA00022741"/>
    </source>
</evidence>
<dbReference type="InterPro" id="IPR027417">
    <property type="entry name" value="P-loop_NTPase"/>
</dbReference>
<dbReference type="PROSITE" id="PS00211">
    <property type="entry name" value="ABC_TRANSPORTER_1"/>
    <property type="match status" value="1"/>
</dbReference>
<organism evidence="5 6">
    <name type="scientific">Arcicella lustrica</name>
    <dbReference type="NCBI Taxonomy" id="2984196"/>
    <lineage>
        <taxon>Bacteria</taxon>
        <taxon>Pseudomonadati</taxon>
        <taxon>Bacteroidota</taxon>
        <taxon>Cytophagia</taxon>
        <taxon>Cytophagales</taxon>
        <taxon>Flectobacillaceae</taxon>
        <taxon>Arcicella</taxon>
    </lineage>
</organism>
<dbReference type="EMBL" id="JAYGIM010000021">
    <property type="protein sequence ID" value="MEA5429435.1"/>
    <property type="molecule type" value="Genomic_DNA"/>
</dbReference>
<sequence length="239" mass="26888">MQKNKNVVELIDITLSFQHRNVLADLSVHFESGKVTALLGKSGSGKSTLLQLINGMIIPDRGKVKIFDTFFDYQQATKLRLQIGYVVQNVGLFPHLTISKNISLLGQISKQSAKSMNERTHFLMDTVGLSHDYLDKYPHQLSGGEQQRVGLCRALFLKPPLLLMDEPFASLDYSTRTGIYNYFKILQETEPCSVIIVTHQFDEAEILADNFVWLENGKIKAQGNKSDFSSIKTDYLAAL</sequence>
<dbReference type="SUPFAM" id="SSF52540">
    <property type="entry name" value="P-loop containing nucleoside triphosphate hydrolases"/>
    <property type="match status" value="1"/>
</dbReference>
<dbReference type="Proteomes" id="UP001302222">
    <property type="component" value="Unassembled WGS sequence"/>
</dbReference>
<evidence type="ECO:0000313" key="6">
    <source>
        <dbReference type="Proteomes" id="UP001302222"/>
    </source>
</evidence>
<gene>
    <name evidence="5" type="ORF">VB798_22780</name>
</gene>
<name>A0ABU5SQ96_9BACT</name>